<evidence type="ECO:0000259" key="9">
    <source>
        <dbReference type="PROSITE" id="PS50097"/>
    </source>
</evidence>
<feature type="domain" description="BTB" evidence="9">
    <location>
        <begin position="27"/>
        <end position="92"/>
    </location>
</feature>
<dbReference type="Gene3D" id="1.10.10.2590">
    <property type="entry name" value="BEN domain"/>
    <property type="match status" value="1"/>
</dbReference>
<dbReference type="PANTHER" id="PTHR23110:SF111">
    <property type="entry name" value="LONGITUDINALS LACKING PROTEIN, ISOFORMS F_I_K_T"/>
    <property type="match status" value="1"/>
</dbReference>
<dbReference type="InterPro" id="IPR018379">
    <property type="entry name" value="BEN_domain"/>
</dbReference>
<feature type="region of interest" description="Disordered" evidence="8">
    <location>
        <begin position="182"/>
        <end position="212"/>
    </location>
</feature>
<dbReference type="InterPro" id="IPR011333">
    <property type="entry name" value="SKP1/BTB/POZ_sf"/>
</dbReference>
<keyword evidence="4" id="KW-0832">Ubl conjugation</keyword>
<evidence type="ECO:0000259" key="10">
    <source>
        <dbReference type="PROSITE" id="PS51457"/>
    </source>
</evidence>
<dbReference type="GO" id="GO:0048813">
    <property type="term" value="P:dendrite morphogenesis"/>
    <property type="evidence" value="ECO:0007669"/>
    <property type="project" value="UniProtKB-ARBA"/>
</dbReference>
<dbReference type="PANTHER" id="PTHR23110">
    <property type="entry name" value="BTB DOMAIN TRANSCRIPTION FACTOR"/>
    <property type="match status" value="1"/>
</dbReference>
<evidence type="ECO:0000256" key="3">
    <source>
        <dbReference type="ARBA" id="ARBA00022782"/>
    </source>
</evidence>
<organism evidence="11 12">
    <name type="scientific">Hyalella azteca</name>
    <name type="common">Amphipod</name>
    <dbReference type="NCBI Taxonomy" id="294128"/>
    <lineage>
        <taxon>Eukaryota</taxon>
        <taxon>Metazoa</taxon>
        <taxon>Ecdysozoa</taxon>
        <taxon>Arthropoda</taxon>
        <taxon>Crustacea</taxon>
        <taxon>Multicrustacea</taxon>
        <taxon>Malacostraca</taxon>
        <taxon>Eumalacostraca</taxon>
        <taxon>Peracarida</taxon>
        <taxon>Amphipoda</taxon>
        <taxon>Senticaudata</taxon>
        <taxon>Talitrida</taxon>
        <taxon>Talitroidea</taxon>
        <taxon>Hyalellidae</taxon>
        <taxon>Hyalella</taxon>
    </lineage>
</organism>
<dbReference type="GO" id="GO:0008406">
    <property type="term" value="P:gonad development"/>
    <property type="evidence" value="ECO:0007669"/>
    <property type="project" value="UniProtKB-ARBA"/>
</dbReference>
<evidence type="ECO:0000256" key="4">
    <source>
        <dbReference type="ARBA" id="ARBA00022843"/>
    </source>
</evidence>
<evidence type="ECO:0000256" key="6">
    <source>
        <dbReference type="ARBA" id="ARBA00023242"/>
    </source>
</evidence>
<dbReference type="Gene3D" id="3.30.710.10">
    <property type="entry name" value="Potassium Channel Kv1.1, Chain A"/>
    <property type="match status" value="1"/>
</dbReference>
<dbReference type="SUPFAM" id="SSF54695">
    <property type="entry name" value="POZ domain"/>
    <property type="match status" value="1"/>
</dbReference>
<dbReference type="AlphaFoldDB" id="A0A8B7NDB3"/>
<dbReference type="SMART" id="SM00225">
    <property type="entry name" value="BTB"/>
    <property type="match status" value="1"/>
</dbReference>
<evidence type="ECO:0000256" key="7">
    <source>
        <dbReference type="ARBA" id="ARBA00037382"/>
    </source>
</evidence>
<keyword evidence="2" id="KW-1017">Isopeptide bond</keyword>
<dbReference type="Pfam" id="PF10523">
    <property type="entry name" value="BEN"/>
    <property type="match status" value="1"/>
</dbReference>
<dbReference type="GO" id="GO:0005634">
    <property type="term" value="C:nucleus"/>
    <property type="evidence" value="ECO:0007669"/>
    <property type="project" value="TreeGrafter"/>
</dbReference>
<evidence type="ECO:0000313" key="12">
    <source>
        <dbReference type="RefSeq" id="XP_018011595.1"/>
    </source>
</evidence>
<feature type="compositionally biased region" description="Basic and acidic residues" evidence="8">
    <location>
        <begin position="359"/>
        <end position="368"/>
    </location>
</feature>
<dbReference type="GO" id="GO:0006357">
    <property type="term" value="P:regulation of transcription by RNA polymerase II"/>
    <property type="evidence" value="ECO:0007669"/>
    <property type="project" value="TreeGrafter"/>
</dbReference>
<dbReference type="Proteomes" id="UP000694843">
    <property type="component" value="Unplaced"/>
</dbReference>
<gene>
    <name evidence="12" type="primary">LOC108668851</name>
</gene>
<dbReference type="InterPro" id="IPR051095">
    <property type="entry name" value="Dros_DevTransReg"/>
</dbReference>
<dbReference type="GO" id="GO:0045476">
    <property type="term" value="P:nurse cell apoptotic process"/>
    <property type="evidence" value="ECO:0007669"/>
    <property type="project" value="UniProtKB-ARBA"/>
</dbReference>
<dbReference type="InterPro" id="IPR000210">
    <property type="entry name" value="BTB/POZ_dom"/>
</dbReference>
<evidence type="ECO:0000256" key="8">
    <source>
        <dbReference type="SAM" id="MobiDB-lite"/>
    </source>
</evidence>
<keyword evidence="6" id="KW-0539">Nucleus</keyword>
<protein>
    <submittedName>
        <fullName evidence="12">Uncharacterized protein LOC108668851</fullName>
    </submittedName>
</protein>
<evidence type="ECO:0000256" key="2">
    <source>
        <dbReference type="ARBA" id="ARBA00022499"/>
    </source>
</evidence>
<feature type="compositionally biased region" description="Polar residues" evidence="8">
    <location>
        <begin position="186"/>
        <end position="199"/>
    </location>
</feature>
<evidence type="ECO:0000256" key="1">
    <source>
        <dbReference type="ARBA" id="ARBA00022473"/>
    </source>
</evidence>
<dbReference type="GO" id="GO:0045467">
    <property type="term" value="P:R7 cell development"/>
    <property type="evidence" value="ECO:0007669"/>
    <property type="project" value="UniProtKB-ARBA"/>
</dbReference>
<dbReference type="GO" id="GO:0007526">
    <property type="term" value="P:larval somatic muscle development"/>
    <property type="evidence" value="ECO:0007669"/>
    <property type="project" value="UniProtKB-ARBA"/>
</dbReference>
<sequence>MIALRWNNHMATMSQLLSSLREEESMIDVTLACDGRLLPAHKFVLSMCSDYFKEMFTSNPCKHPIVFMKDVHCGDLEALLDFMYRGVVHIQKTALSSLLKTAEGLQIRGLGLFAQEAVQQIDSGITATQPGEERLSLTSLEPSVFLSPDRKRAYDSINTTVSSDHDASGSLGNFSEADLDDHSMGASVNHSTQSASSQSMHKKPLHRMIDHPPASVPELPKISDDQLDIGYGISIPAADYLKLRRTNANRYINDLLRYFFTLEVLAMSSLTGGECFANRGKTQGNKNQLDPNIIRVITNDAIRNFPMITEKQVRNAIRRKLNTESRTFRGLGKVSSGVRRPPTKRRSRQTPRPLVSIERSSHAMHSENKTMLQHQPVTPNVTLEKTGVSPGLIFRTKDMNLSAGTLVNRVQQPSTAQQLQQAQQQQQQQQAHQQQQYTAAVAQQQTITTVGGISATAQCISLATSDKRPDDEAAAASAAAYFNSGGPATSSRGARERSPPPSHHTSNSGTPPLGPANLPPSSSPSATAISEKSFNLVKAEVGGGGGAAGGTQYITQEYSYLPHVSQPTAYLSHHISDPAYLRRLEMSQAAAQHSTAAAAAAALSYSYPLPTSESMEPSLHM</sequence>
<evidence type="ECO:0000256" key="5">
    <source>
        <dbReference type="ARBA" id="ARBA00022902"/>
    </source>
</evidence>
<dbReference type="CDD" id="cd18315">
    <property type="entry name" value="BTB_POZ_BAB-like"/>
    <property type="match status" value="1"/>
</dbReference>
<keyword evidence="3" id="KW-0221">Differentiation</keyword>
<accession>A0A8B7NDB3</accession>
<dbReference type="GO" id="GO:0035167">
    <property type="term" value="P:larval lymph gland hemopoiesis"/>
    <property type="evidence" value="ECO:0007669"/>
    <property type="project" value="UniProtKB-ARBA"/>
</dbReference>
<evidence type="ECO:0000313" key="11">
    <source>
        <dbReference type="Proteomes" id="UP000694843"/>
    </source>
</evidence>
<dbReference type="GO" id="GO:0016199">
    <property type="term" value="P:axon midline choice point recognition"/>
    <property type="evidence" value="ECO:0007669"/>
    <property type="project" value="UniProtKB-ARBA"/>
</dbReference>
<proteinExistence type="predicted"/>
<keyword evidence="11" id="KW-1185">Reference proteome</keyword>
<keyword evidence="1" id="KW-0217">Developmental protein</keyword>
<comment type="function">
    <text evidence="7">Putative transcription factor required for axon growth and guidance in the central and peripheral nervous systems. Repels CNS axons away from the midline by promoting the expression of the midline repellent sli and its receptor robo.</text>
</comment>
<dbReference type="OrthoDB" id="6359816at2759"/>
<dbReference type="Pfam" id="PF00651">
    <property type="entry name" value="BTB"/>
    <property type="match status" value="1"/>
</dbReference>
<dbReference type="GO" id="GO:0007464">
    <property type="term" value="P:R3/R4 cell fate commitment"/>
    <property type="evidence" value="ECO:0007669"/>
    <property type="project" value="UniProtKB-ARBA"/>
</dbReference>
<feature type="domain" description="BEN" evidence="10">
    <location>
        <begin position="230"/>
        <end position="328"/>
    </location>
</feature>
<keyword evidence="5" id="KW-0524">Neurogenesis</keyword>
<dbReference type="GeneID" id="108668851"/>
<feature type="region of interest" description="Disordered" evidence="8">
    <location>
        <begin position="482"/>
        <end position="527"/>
    </location>
</feature>
<dbReference type="RefSeq" id="XP_018011595.1">
    <property type="nucleotide sequence ID" value="XM_018156106.2"/>
</dbReference>
<dbReference type="PROSITE" id="PS50097">
    <property type="entry name" value="BTB"/>
    <property type="match status" value="1"/>
</dbReference>
<dbReference type="PROSITE" id="PS51457">
    <property type="entry name" value="BEN"/>
    <property type="match status" value="1"/>
</dbReference>
<feature type="compositionally biased region" description="Pro residues" evidence="8">
    <location>
        <begin position="512"/>
        <end position="522"/>
    </location>
</feature>
<feature type="region of interest" description="Disordered" evidence="8">
    <location>
        <begin position="328"/>
        <end position="371"/>
    </location>
</feature>
<name>A0A8B7NDB3_HYAAZ</name>
<dbReference type="GO" id="GO:0003677">
    <property type="term" value="F:DNA binding"/>
    <property type="evidence" value="ECO:0007669"/>
    <property type="project" value="InterPro"/>
</dbReference>
<dbReference type="KEGG" id="hazt:108668851"/>
<dbReference type="SMART" id="SM01025">
    <property type="entry name" value="BEN"/>
    <property type="match status" value="1"/>
</dbReference>
<reference evidence="12" key="1">
    <citation type="submission" date="2025-08" db="UniProtKB">
        <authorList>
            <consortium name="RefSeq"/>
        </authorList>
    </citation>
    <scope>IDENTIFICATION</scope>
    <source>
        <tissue evidence="12">Whole organism</tissue>
    </source>
</reference>